<dbReference type="Proteomes" id="UP001321804">
    <property type="component" value="Chromosome"/>
</dbReference>
<sequence length="99" mass="11210">MKKNLKIPIEFIHQTNEGRTVVTYSKESKVFSIFIPVTDIIDWSKTDYREINFDSNQDYEVIIADPSPAVKPMGGTIKGDVLETDLNRLVQYGSNKGIS</sequence>
<dbReference type="RefSeq" id="WP_317697766.1">
    <property type="nucleotide sequence ID" value="NZ_AP026801.1"/>
</dbReference>
<protein>
    <submittedName>
        <fullName evidence="1">Uncharacterized protein</fullName>
    </submittedName>
</protein>
<organism evidence="1 2">
    <name type="scientific">Xylocopilactobacillus apis</name>
    <dbReference type="NCBI Taxonomy" id="2932183"/>
    <lineage>
        <taxon>Bacteria</taxon>
        <taxon>Bacillati</taxon>
        <taxon>Bacillota</taxon>
        <taxon>Bacilli</taxon>
        <taxon>Lactobacillales</taxon>
        <taxon>Lactobacillaceae</taxon>
        <taxon>Xylocopilactobacillus</taxon>
    </lineage>
</organism>
<dbReference type="EMBL" id="AP026801">
    <property type="protein sequence ID" value="BDR55967.1"/>
    <property type="molecule type" value="Genomic_DNA"/>
</dbReference>
<accession>A0AAU9D582</accession>
<reference evidence="1 2" key="1">
    <citation type="journal article" date="2023" name="Microbiol. Spectr.">
        <title>Symbiosis of Carpenter Bees with Uncharacterized Lactic Acid Bacteria Showing NAD Auxotrophy.</title>
        <authorList>
            <person name="Kawasaki S."/>
            <person name="Ozawa K."/>
            <person name="Mori T."/>
            <person name="Yamamoto A."/>
            <person name="Ito M."/>
            <person name="Ohkuma M."/>
            <person name="Sakamoto M."/>
            <person name="Matsutani M."/>
        </authorList>
    </citation>
    <scope>NUCLEOTIDE SEQUENCE [LARGE SCALE GENOMIC DNA]</scope>
    <source>
        <strain evidence="1 2">KimC2</strain>
    </source>
</reference>
<gene>
    <name evidence="1" type="ORF">KIMC2_05290</name>
</gene>
<keyword evidence="2" id="KW-1185">Reference proteome</keyword>
<proteinExistence type="predicted"/>
<evidence type="ECO:0000313" key="2">
    <source>
        <dbReference type="Proteomes" id="UP001321804"/>
    </source>
</evidence>
<dbReference type="AlphaFoldDB" id="A0AAU9D582"/>
<evidence type="ECO:0000313" key="1">
    <source>
        <dbReference type="EMBL" id="BDR55967.1"/>
    </source>
</evidence>
<name>A0AAU9D582_9LACO</name>
<dbReference type="KEGG" id="xak:KIMC2_05290"/>